<dbReference type="EMBL" id="BPLR01004987">
    <property type="protein sequence ID" value="GIX98946.1"/>
    <property type="molecule type" value="Genomic_DNA"/>
</dbReference>
<evidence type="ECO:0000313" key="3">
    <source>
        <dbReference type="Proteomes" id="UP001054945"/>
    </source>
</evidence>
<feature type="compositionally biased region" description="Basic and acidic residues" evidence="1">
    <location>
        <begin position="13"/>
        <end position="30"/>
    </location>
</feature>
<sequence length="84" mass="8789">MVLQVGNKKEKKKVPIEAPREAANPREIRPKGNGPDPQIADPSFTGEITVGRSGPSTSLQELAARSELSSGPRVDGGRGLASTP</sequence>
<evidence type="ECO:0000256" key="1">
    <source>
        <dbReference type="SAM" id="MobiDB-lite"/>
    </source>
</evidence>
<reference evidence="2 3" key="1">
    <citation type="submission" date="2021-06" db="EMBL/GenBank/DDBJ databases">
        <title>Caerostris extrusa draft genome.</title>
        <authorList>
            <person name="Kono N."/>
            <person name="Arakawa K."/>
        </authorList>
    </citation>
    <scope>NUCLEOTIDE SEQUENCE [LARGE SCALE GENOMIC DNA]</scope>
</reference>
<proteinExistence type="predicted"/>
<dbReference type="Proteomes" id="UP001054945">
    <property type="component" value="Unassembled WGS sequence"/>
</dbReference>
<feature type="region of interest" description="Disordered" evidence="1">
    <location>
        <begin position="1"/>
        <end position="84"/>
    </location>
</feature>
<accession>A0AAV4PS09</accession>
<comment type="caution">
    <text evidence="2">The sequence shown here is derived from an EMBL/GenBank/DDBJ whole genome shotgun (WGS) entry which is preliminary data.</text>
</comment>
<organism evidence="2 3">
    <name type="scientific">Caerostris extrusa</name>
    <name type="common">Bark spider</name>
    <name type="synonym">Caerostris bankana</name>
    <dbReference type="NCBI Taxonomy" id="172846"/>
    <lineage>
        <taxon>Eukaryota</taxon>
        <taxon>Metazoa</taxon>
        <taxon>Ecdysozoa</taxon>
        <taxon>Arthropoda</taxon>
        <taxon>Chelicerata</taxon>
        <taxon>Arachnida</taxon>
        <taxon>Araneae</taxon>
        <taxon>Araneomorphae</taxon>
        <taxon>Entelegynae</taxon>
        <taxon>Araneoidea</taxon>
        <taxon>Araneidae</taxon>
        <taxon>Caerostris</taxon>
    </lineage>
</organism>
<name>A0AAV4PS09_CAEEX</name>
<gene>
    <name evidence="2" type="ORF">CEXT_445551</name>
</gene>
<protein>
    <submittedName>
        <fullName evidence="2">Uncharacterized protein</fullName>
    </submittedName>
</protein>
<dbReference type="AlphaFoldDB" id="A0AAV4PS09"/>
<keyword evidence="3" id="KW-1185">Reference proteome</keyword>
<evidence type="ECO:0000313" key="2">
    <source>
        <dbReference type="EMBL" id="GIX98946.1"/>
    </source>
</evidence>